<organism evidence="2 3">
    <name type="scientific">Pristionchus entomophagus</name>
    <dbReference type="NCBI Taxonomy" id="358040"/>
    <lineage>
        <taxon>Eukaryota</taxon>
        <taxon>Metazoa</taxon>
        <taxon>Ecdysozoa</taxon>
        <taxon>Nematoda</taxon>
        <taxon>Chromadorea</taxon>
        <taxon>Rhabditida</taxon>
        <taxon>Rhabditina</taxon>
        <taxon>Diplogasteromorpha</taxon>
        <taxon>Diplogasteroidea</taxon>
        <taxon>Neodiplogasteridae</taxon>
        <taxon>Pristionchus</taxon>
    </lineage>
</organism>
<evidence type="ECO:0000313" key="3">
    <source>
        <dbReference type="Proteomes" id="UP001432027"/>
    </source>
</evidence>
<feature type="non-terminal residue" evidence="2">
    <location>
        <position position="1"/>
    </location>
</feature>
<dbReference type="AlphaFoldDB" id="A0AAV5TEM4"/>
<dbReference type="Proteomes" id="UP001432027">
    <property type="component" value="Unassembled WGS sequence"/>
</dbReference>
<accession>A0AAV5TEM4</accession>
<sequence length="141" mass="16323">EYLVKRVGIPQKSRSGYNQSLHRLSALRLPSIMHFEGEPERSRCRWGYVKIVFSNYFSMQYPNICCGLEEASRRRVESRPPGYRPWAADPNLEEELSSNEEDEDDAIKPPPLNPLQSLEAAVDAEYPALEETVEDEEYEEE</sequence>
<protein>
    <submittedName>
        <fullName evidence="2">Uncharacterized protein</fullName>
    </submittedName>
</protein>
<gene>
    <name evidence="2" type="ORF">PENTCL1PPCAC_12511</name>
</gene>
<feature type="compositionally biased region" description="Acidic residues" evidence="1">
    <location>
        <begin position="91"/>
        <end position="105"/>
    </location>
</feature>
<name>A0AAV5TEM4_9BILA</name>
<feature type="region of interest" description="Disordered" evidence="1">
    <location>
        <begin position="75"/>
        <end position="117"/>
    </location>
</feature>
<comment type="caution">
    <text evidence="2">The sequence shown here is derived from an EMBL/GenBank/DDBJ whole genome shotgun (WGS) entry which is preliminary data.</text>
</comment>
<reference evidence="2" key="1">
    <citation type="submission" date="2023-10" db="EMBL/GenBank/DDBJ databases">
        <title>Genome assembly of Pristionchus species.</title>
        <authorList>
            <person name="Yoshida K."/>
            <person name="Sommer R.J."/>
        </authorList>
    </citation>
    <scope>NUCLEOTIDE SEQUENCE</scope>
    <source>
        <strain evidence="2">RS0144</strain>
    </source>
</reference>
<evidence type="ECO:0000313" key="2">
    <source>
        <dbReference type="EMBL" id="GMS90336.1"/>
    </source>
</evidence>
<evidence type="ECO:0000256" key="1">
    <source>
        <dbReference type="SAM" id="MobiDB-lite"/>
    </source>
</evidence>
<proteinExistence type="predicted"/>
<dbReference type="EMBL" id="BTSX01000003">
    <property type="protein sequence ID" value="GMS90336.1"/>
    <property type="molecule type" value="Genomic_DNA"/>
</dbReference>
<keyword evidence="3" id="KW-1185">Reference proteome</keyword>